<dbReference type="PANTHER" id="PTHR42904">
    <property type="entry name" value="NUDIX HYDROLASE, NUDC SUBFAMILY"/>
    <property type="match status" value="1"/>
</dbReference>
<dbReference type="Gene3D" id="3.90.79.10">
    <property type="entry name" value="Nucleoside Triphosphate Pyrophosphohydrolase"/>
    <property type="match status" value="1"/>
</dbReference>
<evidence type="ECO:0000313" key="10">
    <source>
        <dbReference type="EMBL" id="SIR89287.1"/>
    </source>
</evidence>
<comment type="cofactor">
    <cofactor evidence="2">
        <name>Zn(2+)</name>
        <dbReference type="ChEBI" id="CHEBI:29105"/>
    </cofactor>
</comment>
<evidence type="ECO:0000256" key="4">
    <source>
        <dbReference type="ARBA" id="ARBA00022723"/>
    </source>
</evidence>
<dbReference type="PIRSF" id="PIRSF017340">
    <property type="entry name" value="Nudix_hydro"/>
    <property type="match status" value="1"/>
</dbReference>
<dbReference type="GO" id="GO:0005829">
    <property type="term" value="C:cytosol"/>
    <property type="evidence" value="ECO:0007669"/>
    <property type="project" value="TreeGrafter"/>
</dbReference>
<dbReference type="PROSITE" id="PS00893">
    <property type="entry name" value="NUDIX_BOX"/>
    <property type="match status" value="1"/>
</dbReference>
<accession>A0A1N7EMH2</accession>
<dbReference type="GO" id="GO:0006742">
    <property type="term" value="P:NADP+ catabolic process"/>
    <property type="evidence" value="ECO:0007669"/>
    <property type="project" value="TreeGrafter"/>
</dbReference>
<protein>
    <submittedName>
        <fullName evidence="10">Isopentenyldiphosphate isomerase</fullName>
    </submittedName>
</protein>
<dbReference type="Pfam" id="PF00293">
    <property type="entry name" value="NUDIX"/>
    <property type="match status" value="1"/>
</dbReference>
<evidence type="ECO:0000256" key="1">
    <source>
        <dbReference type="ARBA" id="ARBA00001946"/>
    </source>
</evidence>
<keyword evidence="6 8" id="KW-0460">Magnesium</keyword>
<dbReference type="InterPro" id="IPR024195">
    <property type="entry name" value="NUDIX_hydrolase_YfcD_pred"/>
</dbReference>
<dbReference type="GO" id="GO:0019677">
    <property type="term" value="P:NAD+ catabolic process"/>
    <property type="evidence" value="ECO:0007669"/>
    <property type="project" value="TreeGrafter"/>
</dbReference>
<gene>
    <name evidence="10" type="ORF">SAMN05445060_1466</name>
</gene>
<comment type="catalytic activity">
    <reaction evidence="7">
        <text>a 5'-end NAD(+)-phospho-ribonucleoside in mRNA + H2O = a 5'-end phospho-adenosine-phospho-ribonucleoside in mRNA + beta-nicotinamide D-ribonucleotide + 2 H(+)</text>
        <dbReference type="Rhea" id="RHEA:60876"/>
        <dbReference type="Rhea" id="RHEA-COMP:15698"/>
        <dbReference type="Rhea" id="RHEA-COMP:15719"/>
        <dbReference type="ChEBI" id="CHEBI:14649"/>
        <dbReference type="ChEBI" id="CHEBI:15377"/>
        <dbReference type="ChEBI" id="CHEBI:15378"/>
        <dbReference type="ChEBI" id="CHEBI:144029"/>
        <dbReference type="ChEBI" id="CHEBI:144051"/>
    </reaction>
    <physiologicalReaction direction="left-to-right" evidence="7">
        <dbReference type="Rhea" id="RHEA:60877"/>
    </physiologicalReaction>
</comment>
<dbReference type="STRING" id="1344003.SAMN05445060_1466"/>
<dbReference type="EMBL" id="FTNT01000003">
    <property type="protein sequence ID" value="SIR89287.1"/>
    <property type="molecule type" value="Genomic_DNA"/>
</dbReference>
<evidence type="ECO:0000256" key="2">
    <source>
        <dbReference type="ARBA" id="ARBA00001947"/>
    </source>
</evidence>
<keyword evidence="11" id="KW-1185">Reference proteome</keyword>
<keyword evidence="4 8" id="KW-0479">Metal-binding</keyword>
<evidence type="ECO:0000256" key="7">
    <source>
        <dbReference type="ARBA" id="ARBA00023679"/>
    </source>
</evidence>
<keyword evidence="10" id="KW-0413">Isomerase</keyword>
<feature type="domain" description="Nudix hydrolase" evidence="9">
    <location>
        <begin position="37"/>
        <end position="171"/>
    </location>
</feature>
<dbReference type="AlphaFoldDB" id="A0A1N7EMH2"/>
<evidence type="ECO:0000256" key="6">
    <source>
        <dbReference type="ARBA" id="ARBA00022842"/>
    </source>
</evidence>
<dbReference type="GO" id="GO:0046872">
    <property type="term" value="F:metal ion binding"/>
    <property type="evidence" value="ECO:0007669"/>
    <property type="project" value="UniProtKB-KW"/>
</dbReference>
<evidence type="ECO:0000256" key="5">
    <source>
        <dbReference type="ARBA" id="ARBA00022801"/>
    </source>
</evidence>
<dbReference type="PROSITE" id="PS51462">
    <property type="entry name" value="NUDIX"/>
    <property type="match status" value="1"/>
</dbReference>
<dbReference type="OrthoDB" id="67499at2"/>
<proteinExistence type="inferred from homology"/>
<evidence type="ECO:0000313" key="11">
    <source>
        <dbReference type="Proteomes" id="UP000186218"/>
    </source>
</evidence>
<sequence>MPEPASSRAGAEQVAVYDAGGRVTGTADRATVYADGLWHASAGVLIRSTDRRRLYVHRRTRQKAVFGGLIDCLAGGVIDPGESVETAARRELAEELGVTVDGVMTPLTSGRWEGRSGDATIRCHLTAFVVDHDGPFRWQASEIADAWWWSAAELAAAIADSGSDFVPDTRAMLRDVQWDQVASG</sequence>
<keyword evidence="5" id="KW-0378">Hydrolase</keyword>
<dbReference type="SUPFAM" id="SSF55811">
    <property type="entry name" value="Nudix"/>
    <property type="match status" value="1"/>
</dbReference>
<dbReference type="InterPro" id="IPR020084">
    <property type="entry name" value="NUDIX_hydrolase_CS"/>
</dbReference>
<evidence type="ECO:0000256" key="8">
    <source>
        <dbReference type="PIRSR" id="PIRSR017340-1"/>
    </source>
</evidence>
<comment type="similarity">
    <text evidence="3">Belongs to the Nudix hydrolase family. NudC subfamily.</text>
</comment>
<feature type="binding site" evidence="8">
    <location>
        <position position="95"/>
    </location>
    <ligand>
        <name>Mg(2+)</name>
        <dbReference type="ChEBI" id="CHEBI:18420"/>
    </ligand>
</feature>
<feature type="binding site" evidence="8">
    <location>
        <position position="91"/>
    </location>
    <ligand>
        <name>Mg(2+)</name>
        <dbReference type="ChEBI" id="CHEBI:18420"/>
    </ligand>
</feature>
<dbReference type="RefSeq" id="WP_076477947.1">
    <property type="nucleotide sequence ID" value="NZ_FTNT01000003.1"/>
</dbReference>
<evidence type="ECO:0000259" key="9">
    <source>
        <dbReference type="PROSITE" id="PS51462"/>
    </source>
</evidence>
<reference evidence="10 11" key="1">
    <citation type="submission" date="2017-01" db="EMBL/GenBank/DDBJ databases">
        <authorList>
            <person name="Mah S.A."/>
            <person name="Swanson W.J."/>
            <person name="Moy G.W."/>
            <person name="Vacquier V.D."/>
        </authorList>
    </citation>
    <scope>NUCLEOTIDE SEQUENCE [LARGE SCALE GENOMIC DNA]</scope>
    <source>
        <strain evidence="10 11">CPCC 203464</strain>
    </source>
</reference>
<organism evidence="10 11">
    <name type="scientific">Williamsia sterculiae</name>
    <dbReference type="NCBI Taxonomy" id="1344003"/>
    <lineage>
        <taxon>Bacteria</taxon>
        <taxon>Bacillati</taxon>
        <taxon>Actinomycetota</taxon>
        <taxon>Actinomycetes</taxon>
        <taxon>Mycobacteriales</taxon>
        <taxon>Nocardiaceae</taxon>
        <taxon>Williamsia</taxon>
    </lineage>
</organism>
<dbReference type="InterPro" id="IPR015797">
    <property type="entry name" value="NUDIX_hydrolase-like_dom_sf"/>
</dbReference>
<dbReference type="GO" id="GO:0016853">
    <property type="term" value="F:isomerase activity"/>
    <property type="evidence" value="ECO:0007669"/>
    <property type="project" value="UniProtKB-KW"/>
</dbReference>
<dbReference type="InterPro" id="IPR000086">
    <property type="entry name" value="NUDIX_hydrolase_dom"/>
</dbReference>
<dbReference type="PANTHER" id="PTHR42904:SF6">
    <property type="entry name" value="NAD-CAPPED RNA HYDROLASE NUDT12"/>
    <property type="match status" value="1"/>
</dbReference>
<comment type="cofactor">
    <cofactor evidence="1">
        <name>Mg(2+)</name>
        <dbReference type="ChEBI" id="CHEBI:18420"/>
    </cofactor>
</comment>
<name>A0A1N7EMH2_9NOCA</name>
<dbReference type="Proteomes" id="UP000186218">
    <property type="component" value="Unassembled WGS sequence"/>
</dbReference>
<dbReference type="InterPro" id="IPR050241">
    <property type="entry name" value="NAD-cap_RNA_hydrolase_NudC"/>
</dbReference>
<evidence type="ECO:0000256" key="3">
    <source>
        <dbReference type="ARBA" id="ARBA00009595"/>
    </source>
</evidence>
<dbReference type="GO" id="GO:0035529">
    <property type="term" value="F:NADH pyrophosphatase activity"/>
    <property type="evidence" value="ECO:0007669"/>
    <property type="project" value="TreeGrafter"/>
</dbReference>